<protein>
    <recommendedName>
        <fullName evidence="3">PknH-like protein</fullName>
    </recommendedName>
</protein>
<dbReference type="RefSeq" id="WP_329495376.1">
    <property type="nucleotide sequence ID" value="NZ_CP108460.1"/>
</dbReference>
<accession>A0ABZ1WC71</accession>
<proteinExistence type="predicted"/>
<name>A0ABZ1WC71_9ACTN</name>
<reference evidence="1 2" key="1">
    <citation type="submission" date="2022-10" db="EMBL/GenBank/DDBJ databases">
        <title>The complete genomes of actinobacterial strains from the NBC collection.</title>
        <authorList>
            <person name="Joergensen T.S."/>
            <person name="Alvarez Arevalo M."/>
            <person name="Sterndorff E.B."/>
            <person name="Faurdal D."/>
            <person name="Vuksanovic O."/>
            <person name="Mourched A.-S."/>
            <person name="Charusanti P."/>
            <person name="Shaw S."/>
            <person name="Blin K."/>
            <person name="Weber T."/>
        </authorList>
    </citation>
    <scope>NUCLEOTIDE SEQUENCE [LARGE SCALE GENOMIC DNA]</scope>
    <source>
        <strain evidence="1 2">NBC_01247</strain>
    </source>
</reference>
<evidence type="ECO:0008006" key="3">
    <source>
        <dbReference type="Google" id="ProtNLM"/>
    </source>
</evidence>
<evidence type="ECO:0000313" key="1">
    <source>
        <dbReference type="EMBL" id="WUS58446.1"/>
    </source>
</evidence>
<organism evidence="1 2">
    <name type="scientific">Kitasatospora herbaricolor</name>
    <dbReference type="NCBI Taxonomy" id="68217"/>
    <lineage>
        <taxon>Bacteria</taxon>
        <taxon>Bacillati</taxon>
        <taxon>Actinomycetota</taxon>
        <taxon>Actinomycetes</taxon>
        <taxon>Kitasatosporales</taxon>
        <taxon>Streptomycetaceae</taxon>
        <taxon>Kitasatospora</taxon>
    </lineage>
</organism>
<keyword evidence="2" id="KW-1185">Reference proteome</keyword>
<dbReference type="EMBL" id="CP108482">
    <property type="protein sequence ID" value="WUS58446.1"/>
    <property type="molecule type" value="Genomic_DNA"/>
</dbReference>
<sequence length="287" mass="28859">MPLRPARRPALRPLLRPALRVRLRRRPFPPAAAARPAAALAGALLLATGCTTVGVSADRVAEGRALAAAELRAAALSDGDLGPGYIVTVMTPGHGETGPADGREVTDVPACQPVLDAVTPANTAVAAGQGGSPTPAGPDLPIAETDLSVATAADPKGSVYAGLLAYRPGRAAELRRQVEQVLAGCGSFTSTTATGRGAAGARKGVPAKHRLSRVDTPTTGGADAVTGFTLTNESGGVTLTQRAVLARVGSVLAVFSTVGVGAEPAAAPDERVVRQQVAKLRAAQRGD</sequence>
<dbReference type="Proteomes" id="UP001432014">
    <property type="component" value="Chromosome"/>
</dbReference>
<gene>
    <name evidence="1" type="ORF">OG469_24775</name>
</gene>
<evidence type="ECO:0000313" key="2">
    <source>
        <dbReference type="Proteomes" id="UP001432014"/>
    </source>
</evidence>